<dbReference type="PIRSF" id="PIRSF002741">
    <property type="entry name" value="MppA"/>
    <property type="match status" value="1"/>
</dbReference>
<dbReference type="RefSeq" id="WP_235860436.1">
    <property type="nucleotide sequence ID" value="NZ_FRBW01000001.1"/>
</dbReference>
<comment type="subcellular location">
    <subcellularLocation>
        <location evidence="1">Periplasm</location>
    </subcellularLocation>
</comment>
<feature type="domain" description="Solute-binding protein family 5" evidence="4">
    <location>
        <begin position="116"/>
        <end position="528"/>
    </location>
</feature>
<keyword evidence="3" id="KW-0732">Signal</keyword>
<dbReference type="InterPro" id="IPR030678">
    <property type="entry name" value="Peptide/Ni-bd"/>
</dbReference>
<dbReference type="Proteomes" id="UP000186002">
    <property type="component" value="Unassembled WGS sequence"/>
</dbReference>
<dbReference type="GO" id="GO:1904680">
    <property type="term" value="F:peptide transmembrane transporter activity"/>
    <property type="evidence" value="ECO:0007669"/>
    <property type="project" value="TreeGrafter"/>
</dbReference>
<dbReference type="Pfam" id="PF00496">
    <property type="entry name" value="SBP_bac_5"/>
    <property type="match status" value="1"/>
</dbReference>
<evidence type="ECO:0000259" key="4">
    <source>
        <dbReference type="Pfam" id="PF00496"/>
    </source>
</evidence>
<dbReference type="InterPro" id="IPR000914">
    <property type="entry name" value="SBP_5_dom"/>
</dbReference>
<dbReference type="GO" id="GO:0015833">
    <property type="term" value="P:peptide transport"/>
    <property type="evidence" value="ECO:0007669"/>
    <property type="project" value="TreeGrafter"/>
</dbReference>
<comment type="similarity">
    <text evidence="2">Belongs to the bacterial solute-binding protein 5 family.</text>
</comment>
<dbReference type="AlphaFoldDB" id="A0A1M6Z699"/>
<dbReference type="GO" id="GO:0043190">
    <property type="term" value="C:ATP-binding cassette (ABC) transporter complex"/>
    <property type="evidence" value="ECO:0007669"/>
    <property type="project" value="InterPro"/>
</dbReference>
<dbReference type="EMBL" id="FRBW01000001">
    <property type="protein sequence ID" value="SHL25922.1"/>
    <property type="molecule type" value="Genomic_DNA"/>
</dbReference>
<dbReference type="GO" id="GO:0030288">
    <property type="term" value="C:outer membrane-bounded periplasmic space"/>
    <property type="evidence" value="ECO:0007669"/>
    <property type="project" value="TreeGrafter"/>
</dbReference>
<sequence length="626" mass="70942">MALGWMRKPIAATLVFGLLAGSGICLESKASLADEPQWRHATALTGEPRYGPEVTHFDYVNPDAPKGGLVRLSTMGGFDTFNPILPKGDPAPGVGLIYEQLMEPALDEYDISGSYGALAEAMRYPDDFSWVEYRMNPKAKWHDGQPVTTEDVVWSFEKAVELSPQYKFYYHNVTSAKALPDGVVRFEFDAPGNRELPHIMSQIQVLPKHWWEGTDAKGKKRDIGQSTLEPPLGSGPYKIKSFDPSRRVSYERVKDYWGADLPIRVGTNNFDEIRFDSFRDSVVLLEAFKGDQFDFRAENSAKNWATGYDVPAVKEGRIILEKFPDHGSGLMQAFVPNLRREKFQDPRVRLALNYAFDFESANRTIFFDQYKRINSYFSGTELASSGLPQGKELEILESVRDQVPPEVFTTEYTNPVGGDPQKQRTNLREALKLLTSAGYKLQNGKLVSEKTGEPFKIEYIAADPSSERYVLPFANNLKLIGIDMSFRVLDTPQYINRVRSRDYDMITMAWPESLSPGNEQRNYWGSESAEKEQSQNYAGIKDPGVDALIQKVVYASDRETLVAATRALDRVLLAHNFVIPQWYLDVDRTARWDRFGHPEKIPEFTYGFPTIWWYDQAKAAKTGVAK</sequence>
<dbReference type="Gene3D" id="3.40.190.10">
    <property type="entry name" value="Periplasmic binding protein-like II"/>
    <property type="match status" value="1"/>
</dbReference>
<dbReference type="CDD" id="cd08497">
    <property type="entry name" value="MbnE-like"/>
    <property type="match status" value="1"/>
</dbReference>
<dbReference type="InterPro" id="IPR039424">
    <property type="entry name" value="SBP_5"/>
</dbReference>
<dbReference type="Gene3D" id="3.10.105.10">
    <property type="entry name" value="Dipeptide-binding Protein, Domain 3"/>
    <property type="match status" value="1"/>
</dbReference>
<dbReference type="PANTHER" id="PTHR30290">
    <property type="entry name" value="PERIPLASMIC BINDING COMPONENT OF ABC TRANSPORTER"/>
    <property type="match status" value="1"/>
</dbReference>
<evidence type="ECO:0000256" key="1">
    <source>
        <dbReference type="ARBA" id="ARBA00004418"/>
    </source>
</evidence>
<dbReference type="GO" id="GO:0042884">
    <property type="term" value="P:microcin transport"/>
    <property type="evidence" value="ECO:0007669"/>
    <property type="project" value="TreeGrafter"/>
</dbReference>
<evidence type="ECO:0000313" key="5">
    <source>
        <dbReference type="EMBL" id="SHL25922.1"/>
    </source>
</evidence>
<dbReference type="STRING" id="735517.SAMN05444272_0141"/>
<dbReference type="SUPFAM" id="SSF53850">
    <property type="entry name" value="Periplasmic binding protein-like II"/>
    <property type="match status" value="1"/>
</dbReference>
<dbReference type="PANTHER" id="PTHR30290:SF64">
    <property type="entry name" value="ABC TRANSPORTER PERIPLASMIC BINDING PROTEIN"/>
    <property type="match status" value="1"/>
</dbReference>
<proteinExistence type="inferred from homology"/>
<evidence type="ECO:0000313" key="6">
    <source>
        <dbReference type="Proteomes" id="UP000186002"/>
    </source>
</evidence>
<gene>
    <name evidence="5" type="ORF">SAMN05444272_0141</name>
</gene>
<evidence type="ECO:0000256" key="2">
    <source>
        <dbReference type="ARBA" id="ARBA00005695"/>
    </source>
</evidence>
<evidence type="ECO:0000256" key="3">
    <source>
        <dbReference type="ARBA" id="ARBA00022729"/>
    </source>
</evidence>
<protein>
    <submittedName>
        <fullName evidence="5">Microcin C transport system substrate-binding protein</fullName>
    </submittedName>
</protein>
<accession>A0A1M6Z699</accession>
<reference evidence="5 6" key="1">
    <citation type="submission" date="2016-11" db="EMBL/GenBank/DDBJ databases">
        <authorList>
            <person name="Jaros S."/>
            <person name="Januszkiewicz K."/>
            <person name="Wedrychowicz H."/>
        </authorList>
    </citation>
    <scope>NUCLEOTIDE SEQUENCE [LARGE SCALE GENOMIC DNA]</scope>
    <source>
        <strain evidence="5 6">DSM 22153</strain>
    </source>
</reference>
<name>A0A1M6Z699_9HYPH</name>
<organism evidence="5 6">
    <name type="scientific">Roseibium suaedae</name>
    <dbReference type="NCBI Taxonomy" id="735517"/>
    <lineage>
        <taxon>Bacteria</taxon>
        <taxon>Pseudomonadati</taxon>
        <taxon>Pseudomonadota</taxon>
        <taxon>Alphaproteobacteria</taxon>
        <taxon>Hyphomicrobiales</taxon>
        <taxon>Stappiaceae</taxon>
        <taxon>Roseibium</taxon>
    </lineage>
</organism>
<keyword evidence="6" id="KW-1185">Reference proteome</keyword>